<dbReference type="Proteomes" id="UP000469215">
    <property type="component" value="Unassembled WGS sequence"/>
</dbReference>
<gene>
    <name evidence="1" type="ORF">GSY69_12445</name>
</gene>
<name>A0A6N9HAD0_9MICO</name>
<comment type="caution">
    <text evidence="1">The sequence shown here is derived from an EMBL/GenBank/DDBJ whole genome shotgun (WGS) entry which is preliminary data.</text>
</comment>
<accession>A0A6N9HAD0</accession>
<evidence type="ECO:0000313" key="2">
    <source>
        <dbReference type="Proteomes" id="UP000469215"/>
    </source>
</evidence>
<protein>
    <submittedName>
        <fullName evidence="1">DUF4192 family protein</fullName>
    </submittedName>
</protein>
<reference evidence="1 2" key="1">
    <citation type="submission" date="2020-01" db="EMBL/GenBank/DDBJ databases">
        <authorList>
            <person name="Deng T."/>
        </authorList>
    </citation>
    <scope>NUCLEOTIDE SEQUENCE [LARGE SCALE GENOMIC DNA]</scope>
    <source>
        <strain evidence="1 2">5221</strain>
    </source>
</reference>
<dbReference type="AlphaFoldDB" id="A0A6N9HAD0"/>
<organism evidence="1 2">
    <name type="scientific">Brevibacterium rongguiense</name>
    <dbReference type="NCBI Taxonomy" id="2695267"/>
    <lineage>
        <taxon>Bacteria</taxon>
        <taxon>Bacillati</taxon>
        <taxon>Actinomycetota</taxon>
        <taxon>Actinomycetes</taxon>
        <taxon>Micrococcales</taxon>
        <taxon>Brevibacteriaceae</taxon>
        <taxon>Brevibacterium</taxon>
    </lineage>
</organism>
<dbReference type="Pfam" id="PF13830">
    <property type="entry name" value="DUF4192"/>
    <property type="match status" value="1"/>
</dbReference>
<evidence type="ECO:0000313" key="1">
    <source>
        <dbReference type="EMBL" id="MYM20746.1"/>
    </source>
</evidence>
<sequence length="375" mass="38933">METFSITSQTDLIGIVPHVLGYPPADSLVVLTTARAPDGARLLGVCMRLDFDLVTAAAVDRAAASALAASLREADTVECAYSILYSDALAEALGYGSGPAEPGAAEILRTGVERVCDALQAAGIEVSAPVWVGRGLRGMCEGGAAEALPGLSAAVASHMAEQGSRVSEDFGHAAALPEPPAQLLSEVAVLRAASPDALALLAAVLSDAVAVYDVARSAPGSARPVPSAAAVLAFEELTDDLWVRDLLQMVLGFEHPQLGPERLRSMTAEEFTVEIVEAEDRIALAAQMAGLSEVRPDMQLAEAGVDYLRAVAGAVALSALPAVLAMLAWAEWARARHSFAAHYAQAALALDPDYSLAQLMLRASEAGMPPAWMRG</sequence>
<proteinExistence type="predicted"/>
<dbReference type="EMBL" id="WWEQ01000073">
    <property type="protein sequence ID" value="MYM20746.1"/>
    <property type="molecule type" value="Genomic_DNA"/>
</dbReference>
<dbReference type="RefSeq" id="WP_160954156.1">
    <property type="nucleotide sequence ID" value="NZ_WWEQ01000073.1"/>
</dbReference>
<keyword evidence="2" id="KW-1185">Reference proteome</keyword>
<dbReference type="InterPro" id="IPR025447">
    <property type="entry name" value="DUF4192"/>
</dbReference>